<evidence type="ECO:0008006" key="6">
    <source>
        <dbReference type="Google" id="ProtNLM"/>
    </source>
</evidence>
<name>A0AB39F483_9BURK</name>
<dbReference type="EMBL" id="CP158266">
    <property type="protein sequence ID" value="XDJ82209.1"/>
    <property type="molecule type" value="Genomic_DNA"/>
</dbReference>
<organism evidence="4">
    <name type="scientific">Castellaniella ginsengisoli</name>
    <dbReference type="NCBI Taxonomy" id="546114"/>
    <lineage>
        <taxon>Bacteria</taxon>
        <taxon>Pseudomonadati</taxon>
        <taxon>Pseudomonadota</taxon>
        <taxon>Betaproteobacteria</taxon>
        <taxon>Burkholderiales</taxon>
        <taxon>Alcaligenaceae</taxon>
        <taxon>Castellaniella</taxon>
    </lineage>
</organism>
<evidence type="ECO:0000313" key="1">
    <source>
        <dbReference type="EMBL" id="XDJ43901.1"/>
    </source>
</evidence>
<reference evidence="4" key="1">
    <citation type="submission" date="2024-05" db="EMBL/GenBank/DDBJ databases">
        <authorList>
            <person name="Luo Y.-C."/>
            <person name="Nicholds J."/>
            <person name="Mortimer T."/>
            <person name="Maboni G."/>
        </authorList>
    </citation>
    <scope>NUCLEOTIDE SEQUENCE</scope>
    <source>
        <strain evidence="5">143751</strain>
        <strain evidence="4">143811</strain>
        <strain evidence="3">150221</strain>
        <strain evidence="2">150964</strain>
        <strain evidence="1">153271</strain>
    </source>
</reference>
<dbReference type="EMBL" id="CP158256">
    <property type="protein sequence ID" value="XDJ51767.1"/>
    <property type="molecule type" value="Genomic_DNA"/>
</dbReference>
<dbReference type="EMBL" id="CP158257">
    <property type="protein sequence ID" value="XDJ56881.1"/>
    <property type="molecule type" value="Genomic_DNA"/>
</dbReference>
<dbReference type="RefSeq" id="WP_368644162.1">
    <property type="nucleotide sequence ID" value="NZ_CP158253.1"/>
</dbReference>
<evidence type="ECO:0000313" key="3">
    <source>
        <dbReference type="EMBL" id="XDJ56881.1"/>
    </source>
</evidence>
<dbReference type="EMBL" id="CP158264">
    <property type="protein sequence ID" value="XDJ74382.1"/>
    <property type="molecule type" value="Genomic_DNA"/>
</dbReference>
<evidence type="ECO:0000313" key="5">
    <source>
        <dbReference type="EMBL" id="XDJ82209.1"/>
    </source>
</evidence>
<evidence type="ECO:0000313" key="4">
    <source>
        <dbReference type="EMBL" id="XDJ74382.1"/>
    </source>
</evidence>
<dbReference type="KEGG" id="cgin:ABRZ00_06860"/>
<evidence type="ECO:0000313" key="2">
    <source>
        <dbReference type="EMBL" id="XDJ51767.1"/>
    </source>
</evidence>
<dbReference type="AlphaFoldDB" id="A0AB39F483"/>
<protein>
    <recommendedName>
        <fullName evidence="6">Integrase</fullName>
    </recommendedName>
</protein>
<dbReference type="EMBL" id="CP158253">
    <property type="protein sequence ID" value="XDJ43901.1"/>
    <property type="molecule type" value="Genomic_DNA"/>
</dbReference>
<gene>
    <name evidence="5" type="ORF">ABRY96_11030</name>
    <name evidence="4" type="ORF">ABRY97_12345</name>
    <name evidence="3" type="ORF">ABRZ00_06860</name>
    <name evidence="2" type="ORF">ABRZ01_07205</name>
    <name evidence="1" type="ORF">ABRZ02_09525</name>
</gene>
<proteinExistence type="predicted"/>
<dbReference type="GeneID" id="93067240"/>
<sequence length="82" mass="9505">MANSIDSVTARARLKARRDAYWHKIATGCYIGFRKTTRDSTGSWIARYWDDAHRKQHFQSLGQLDEYLPGDRFDKAVALARD</sequence>
<accession>A0AB39F483</accession>